<gene>
    <name evidence="11" type="ORF">MNBD_CHLOROFLEXI01-4946</name>
</gene>
<feature type="domain" description="Aspartate/glutamate/uridylate kinase" evidence="10">
    <location>
        <begin position="15"/>
        <end position="242"/>
    </location>
</feature>
<keyword evidence="8" id="KW-0414">Isoprene biosynthesis</keyword>
<name>A0A3B0VP81_9ZZZZ</name>
<dbReference type="GO" id="GO:0008299">
    <property type="term" value="P:isoprenoid biosynthetic process"/>
    <property type="evidence" value="ECO:0007669"/>
    <property type="project" value="UniProtKB-KW"/>
</dbReference>
<evidence type="ECO:0000256" key="3">
    <source>
        <dbReference type="ARBA" id="ARBA00017267"/>
    </source>
</evidence>
<dbReference type="PANTHER" id="PTHR43654">
    <property type="entry name" value="GLUTAMATE 5-KINASE"/>
    <property type="match status" value="1"/>
</dbReference>
<evidence type="ECO:0000256" key="5">
    <source>
        <dbReference type="ARBA" id="ARBA00022741"/>
    </source>
</evidence>
<keyword evidence="5" id="KW-0547">Nucleotide-binding</keyword>
<dbReference type="GO" id="GO:0004349">
    <property type="term" value="F:glutamate 5-kinase activity"/>
    <property type="evidence" value="ECO:0007669"/>
    <property type="project" value="TreeGrafter"/>
</dbReference>
<comment type="catalytic activity">
    <reaction evidence="9">
        <text>isopentenyl phosphate + ATP = isopentenyl diphosphate + ADP</text>
        <dbReference type="Rhea" id="RHEA:33963"/>
        <dbReference type="ChEBI" id="CHEBI:30616"/>
        <dbReference type="ChEBI" id="CHEBI:65078"/>
        <dbReference type="ChEBI" id="CHEBI:128769"/>
        <dbReference type="ChEBI" id="CHEBI:456216"/>
        <dbReference type="EC" id="2.7.4.26"/>
    </reaction>
</comment>
<proteinExistence type="inferred from homology"/>
<reference evidence="11" key="1">
    <citation type="submission" date="2018-06" db="EMBL/GenBank/DDBJ databases">
        <authorList>
            <person name="Zhirakovskaya E."/>
        </authorList>
    </citation>
    <scope>NUCLEOTIDE SEQUENCE</scope>
</reference>
<dbReference type="PANTHER" id="PTHR43654:SF1">
    <property type="entry name" value="ISOPENTENYL PHOSPHATE KINASE"/>
    <property type="match status" value="1"/>
</dbReference>
<dbReference type="SUPFAM" id="SSF53633">
    <property type="entry name" value="Carbamate kinase-like"/>
    <property type="match status" value="1"/>
</dbReference>
<keyword evidence="4" id="KW-0808">Transferase</keyword>
<dbReference type="Pfam" id="PF00696">
    <property type="entry name" value="AA_kinase"/>
    <property type="match status" value="1"/>
</dbReference>
<accession>A0A3B0VP81</accession>
<dbReference type="CDD" id="cd04241">
    <property type="entry name" value="AAK_FomA-like"/>
    <property type="match status" value="1"/>
</dbReference>
<evidence type="ECO:0000256" key="2">
    <source>
        <dbReference type="ARBA" id="ARBA00012908"/>
    </source>
</evidence>
<keyword evidence="6 11" id="KW-0418">Kinase</keyword>
<dbReference type="GO" id="GO:0102043">
    <property type="term" value="F:isopentenyl phosphate kinase activity"/>
    <property type="evidence" value="ECO:0007669"/>
    <property type="project" value="UniProtKB-EC"/>
</dbReference>
<evidence type="ECO:0000256" key="4">
    <source>
        <dbReference type="ARBA" id="ARBA00022679"/>
    </source>
</evidence>
<dbReference type="InterPro" id="IPR001048">
    <property type="entry name" value="Asp/Glu/Uridylate_kinase"/>
</dbReference>
<evidence type="ECO:0000256" key="1">
    <source>
        <dbReference type="ARBA" id="ARBA00010540"/>
    </source>
</evidence>
<dbReference type="EC" id="2.7.4.26" evidence="2"/>
<evidence type="ECO:0000256" key="6">
    <source>
        <dbReference type="ARBA" id="ARBA00022777"/>
    </source>
</evidence>
<keyword evidence="7" id="KW-0067">ATP-binding</keyword>
<sequence length="283" mass="29601">MSKDLHSPVSLKMDTIFLKLGGSLITDKTEAESVRRDVLTRLAAEIAEARRKNGSLRLLLGHGSGSFGHVAAAKHGTRQGVATPAGWRGFAEVGDAAARLNRLLMTALLAAGLPAVSLPPSASAVCKNGRIQQIGVENVAAALDAGLLPVVYGDVAFDSVRGGTIVSTEEVMMAMVGRLRPSWLLLAGETAGVYDRQQQVIPTISQTNYAEVATVLGGSRGTDVTGGMASKVQGMLSLLEQFPHLSIRIFSGLESNNVRQTLLNPAQAGGTLLQTAPIVNPKS</sequence>
<dbReference type="GO" id="GO:0005524">
    <property type="term" value="F:ATP binding"/>
    <property type="evidence" value="ECO:0007669"/>
    <property type="project" value="UniProtKB-KW"/>
</dbReference>
<organism evidence="11">
    <name type="scientific">hydrothermal vent metagenome</name>
    <dbReference type="NCBI Taxonomy" id="652676"/>
    <lineage>
        <taxon>unclassified sequences</taxon>
        <taxon>metagenomes</taxon>
        <taxon>ecological metagenomes</taxon>
    </lineage>
</organism>
<evidence type="ECO:0000313" key="11">
    <source>
        <dbReference type="EMBL" id="VAW33434.1"/>
    </source>
</evidence>
<dbReference type="GO" id="GO:0005829">
    <property type="term" value="C:cytosol"/>
    <property type="evidence" value="ECO:0007669"/>
    <property type="project" value="TreeGrafter"/>
</dbReference>
<dbReference type="AlphaFoldDB" id="A0A3B0VP81"/>
<dbReference type="InterPro" id="IPR036393">
    <property type="entry name" value="AceGlu_kinase-like_sf"/>
</dbReference>
<dbReference type="InterPro" id="IPR024192">
    <property type="entry name" value="Fosfomycin_R_FomA-type"/>
</dbReference>
<protein>
    <recommendedName>
        <fullName evidence="3">Isopentenyl phosphate kinase</fullName>
        <ecNumber evidence="2">2.7.4.26</ecNumber>
    </recommendedName>
</protein>
<evidence type="ECO:0000256" key="7">
    <source>
        <dbReference type="ARBA" id="ARBA00022840"/>
    </source>
</evidence>
<dbReference type="PIRSF" id="PIRSF016496">
    <property type="entry name" value="Kin_FomA"/>
    <property type="match status" value="1"/>
</dbReference>
<evidence type="ECO:0000259" key="10">
    <source>
        <dbReference type="Pfam" id="PF00696"/>
    </source>
</evidence>
<evidence type="ECO:0000256" key="8">
    <source>
        <dbReference type="ARBA" id="ARBA00023229"/>
    </source>
</evidence>
<dbReference type="EMBL" id="UOEU01000448">
    <property type="protein sequence ID" value="VAW33434.1"/>
    <property type="molecule type" value="Genomic_DNA"/>
</dbReference>
<evidence type="ECO:0000256" key="9">
    <source>
        <dbReference type="ARBA" id="ARBA00049063"/>
    </source>
</evidence>
<comment type="similarity">
    <text evidence="1">Belongs to the isopentenyl phosphate kinase family.</text>
</comment>
<dbReference type="NCBIfam" id="NF040647">
    <property type="entry name" value="IPPK_Arch"/>
    <property type="match status" value="1"/>
</dbReference>
<dbReference type="Gene3D" id="3.40.1160.10">
    <property type="entry name" value="Acetylglutamate kinase-like"/>
    <property type="match status" value="1"/>
</dbReference>